<evidence type="ECO:0008006" key="3">
    <source>
        <dbReference type="Google" id="ProtNLM"/>
    </source>
</evidence>
<dbReference type="Gene3D" id="1.10.287.1060">
    <property type="entry name" value="ESAT-6-like"/>
    <property type="match status" value="1"/>
</dbReference>
<evidence type="ECO:0000313" key="1">
    <source>
        <dbReference type="EMBL" id="PWK84418.1"/>
    </source>
</evidence>
<gene>
    <name evidence="1" type="ORF">C8D88_10833</name>
</gene>
<reference evidence="1 2" key="1">
    <citation type="submission" date="2018-05" db="EMBL/GenBank/DDBJ databases">
        <title>Genomic Encyclopedia of Type Strains, Phase IV (KMG-IV): sequencing the most valuable type-strain genomes for metagenomic binning, comparative biology and taxonomic classification.</title>
        <authorList>
            <person name="Goeker M."/>
        </authorList>
    </citation>
    <scope>NUCLEOTIDE SEQUENCE [LARGE SCALE GENOMIC DNA]</scope>
    <source>
        <strain evidence="1 2">DSM 45480</strain>
    </source>
</reference>
<sequence length="97" mass="10571">MTQPTYTFSGGINQGVAAEMMDANLRIKSELDALASDLQASLRAWQTPESKPKYEARKARWDGAAASMPQSLVIASQTLEGITRRLQNTEANVAASW</sequence>
<comment type="caution">
    <text evidence="1">The sequence shown here is derived from an EMBL/GenBank/DDBJ whole genome shotgun (WGS) entry which is preliminary data.</text>
</comment>
<proteinExistence type="predicted"/>
<organism evidence="1 2">
    <name type="scientific">Lentzea atacamensis</name>
    <dbReference type="NCBI Taxonomy" id="531938"/>
    <lineage>
        <taxon>Bacteria</taxon>
        <taxon>Bacillati</taxon>
        <taxon>Actinomycetota</taxon>
        <taxon>Actinomycetes</taxon>
        <taxon>Pseudonocardiales</taxon>
        <taxon>Pseudonocardiaceae</taxon>
        <taxon>Lentzea</taxon>
    </lineage>
</organism>
<dbReference type="EMBL" id="QGHB01000008">
    <property type="protein sequence ID" value="PWK84418.1"/>
    <property type="molecule type" value="Genomic_DNA"/>
</dbReference>
<name>A0A316HUQ7_9PSEU</name>
<accession>A0A316HUQ7</accession>
<dbReference type="SUPFAM" id="SSF140453">
    <property type="entry name" value="EsxAB dimer-like"/>
    <property type="match status" value="1"/>
</dbReference>
<dbReference type="Proteomes" id="UP000246005">
    <property type="component" value="Unassembled WGS sequence"/>
</dbReference>
<protein>
    <recommendedName>
        <fullName evidence="3">WXG100 family type VII secretion target</fullName>
    </recommendedName>
</protein>
<dbReference type="InterPro" id="IPR036689">
    <property type="entry name" value="ESAT-6-like_sf"/>
</dbReference>
<evidence type="ECO:0000313" key="2">
    <source>
        <dbReference type="Proteomes" id="UP000246005"/>
    </source>
</evidence>
<dbReference type="AlphaFoldDB" id="A0A316HUQ7"/>
<dbReference type="RefSeq" id="WP_109638747.1">
    <property type="nucleotide sequence ID" value="NZ_QGHB01000008.1"/>
</dbReference>